<dbReference type="Gene3D" id="3.30.160.240">
    <property type="entry name" value="Rv1738"/>
    <property type="match status" value="1"/>
</dbReference>
<dbReference type="Pfam" id="PF08962">
    <property type="entry name" value="Rv2632c-like"/>
    <property type="match status" value="1"/>
</dbReference>
<reference evidence="3" key="1">
    <citation type="submission" date="2009-11" db="EMBL/GenBank/DDBJ databases">
        <title>The complete chromosome of Xylanimonas cellulosilytica DSM 15894.</title>
        <authorList>
            <consortium name="US DOE Joint Genome Institute (JGI-PGF)"/>
            <person name="Lucas S."/>
            <person name="Copeland A."/>
            <person name="Lapidus A."/>
            <person name="Glavina del Rio T."/>
            <person name="Dalin E."/>
            <person name="Tice H."/>
            <person name="Bruce D."/>
            <person name="Goodwin L."/>
            <person name="Pitluck S."/>
            <person name="Kyrpides N."/>
            <person name="Mavromatis K."/>
            <person name="Ivanova N."/>
            <person name="Mikhailova N."/>
            <person name="Foster B."/>
            <person name="Clum A."/>
            <person name="Brettin T."/>
            <person name="Detter J.C."/>
            <person name="Han C."/>
            <person name="Larimer F."/>
            <person name="Land M."/>
            <person name="Hauser L."/>
            <person name="Markowitz V."/>
            <person name="Cheng J.F."/>
            <person name="Hugenholtz P."/>
            <person name="Woyke T."/>
            <person name="Wu D."/>
            <person name="Gehrich-Schroeter G."/>
            <person name="Schneider S."/>
            <person name="Pukall S.R."/>
            <person name="Klenk H.P."/>
            <person name="Eisen J.A."/>
        </authorList>
    </citation>
    <scope>NUCLEOTIDE SEQUENCE [LARGE SCALE GENOMIC DNA]</scope>
    <source>
        <strain evidence="3">DSM 15894 / CECT 5975 / LMG 20990 / XIL07</strain>
    </source>
</reference>
<protein>
    <recommendedName>
        <fullName evidence="1">DUF1918 domain-containing protein</fullName>
    </recommendedName>
</protein>
<dbReference type="OrthoDB" id="4828144at2"/>
<dbReference type="SUPFAM" id="SSF143212">
    <property type="entry name" value="Rv2632c-like"/>
    <property type="match status" value="1"/>
</dbReference>
<dbReference type="EMBL" id="CP001821">
    <property type="protein sequence ID" value="ACZ29935.1"/>
    <property type="molecule type" value="Genomic_DNA"/>
</dbReference>
<proteinExistence type="predicted"/>
<organism evidence="2 3">
    <name type="scientific">Xylanimonas cellulosilytica (strain DSM 15894 / JCM 12276 / CECT 5975 / KCTC 9989 / LMG 20990 / NBRC 107835 / XIL07)</name>
    <dbReference type="NCBI Taxonomy" id="446471"/>
    <lineage>
        <taxon>Bacteria</taxon>
        <taxon>Bacillati</taxon>
        <taxon>Actinomycetota</taxon>
        <taxon>Actinomycetes</taxon>
        <taxon>Micrococcales</taxon>
        <taxon>Promicromonosporaceae</taxon>
        <taxon>Xylanimonas</taxon>
    </lineage>
</organism>
<feature type="domain" description="DUF1918" evidence="1">
    <location>
        <begin position="1"/>
        <end position="58"/>
    </location>
</feature>
<dbReference type="SUPFAM" id="SSF50118">
    <property type="entry name" value="Cell growth inhibitor/plasmid maintenance toxic component"/>
    <property type="match status" value="1"/>
</dbReference>
<dbReference type="InterPro" id="IPR015057">
    <property type="entry name" value="Rv2632c-like"/>
</dbReference>
<name>D1BY92_XYLCX</name>
<evidence type="ECO:0000313" key="3">
    <source>
        <dbReference type="Proteomes" id="UP000002255"/>
    </source>
</evidence>
<evidence type="ECO:0000259" key="1">
    <source>
        <dbReference type="Pfam" id="PF08940"/>
    </source>
</evidence>
<dbReference type="STRING" id="446471.Xcel_0903"/>
<dbReference type="AlphaFoldDB" id="D1BY92"/>
<dbReference type="HOGENOM" id="CLU_1651516_0_0_11"/>
<keyword evidence="3" id="KW-1185">Reference proteome</keyword>
<dbReference type="eggNOG" id="COG0778">
    <property type="taxonomic scope" value="Bacteria"/>
</dbReference>
<dbReference type="InterPro" id="IPR038070">
    <property type="entry name" value="Rv2632c-like_sf"/>
</dbReference>
<dbReference type="Gene3D" id="2.30.30.440">
    <property type="entry name" value="Domain of unknown function DUF1918"/>
    <property type="match status" value="1"/>
</dbReference>
<accession>D1BY92</accession>
<dbReference type="InterPro" id="IPR015035">
    <property type="entry name" value="DUF1918"/>
</dbReference>
<dbReference type="RefSeq" id="WP_012877677.1">
    <property type="nucleotide sequence ID" value="NC_013530.1"/>
</dbReference>
<dbReference type="Pfam" id="PF08940">
    <property type="entry name" value="DUF1918"/>
    <property type="match status" value="1"/>
</dbReference>
<gene>
    <name evidence="2" type="ordered locus">Xcel_0903</name>
</gene>
<evidence type="ECO:0000313" key="2">
    <source>
        <dbReference type="EMBL" id="ACZ29935.1"/>
    </source>
</evidence>
<sequence length="160" mass="16503">MKAKVGDRIVRASGKVDGAVRHGEITGVERADGTPPYRVRWQDTGEESLVFPGSDCVVAPGEPAEAPQEIGHPHSRTWTVQVTMLESGASTTAEATLVAGDVGSLRGVGHARKDPADAALAVVGDEIAAGRALRRLADALLGQAEADITASTGVAGHVHR</sequence>
<dbReference type="Proteomes" id="UP000002255">
    <property type="component" value="Chromosome"/>
</dbReference>
<reference evidence="2 3" key="2">
    <citation type="journal article" date="2010" name="Stand. Genomic Sci.">
        <title>Complete genome sequence of Xylanimonas cellulosilytica type strain (XIL07).</title>
        <authorList>
            <person name="Foster B."/>
            <person name="Pukall R."/>
            <person name="Abt B."/>
            <person name="Nolan M."/>
            <person name="Glavina Del Rio T."/>
            <person name="Chen F."/>
            <person name="Lucas S."/>
            <person name="Tice H."/>
            <person name="Pitluck S."/>
            <person name="Cheng J.-F."/>
            <person name="Chertkov O."/>
            <person name="Brettin T."/>
            <person name="Han C."/>
            <person name="Detter J.C."/>
            <person name="Bruce D."/>
            <person name="Goodwin L."/>
            <person name="Ivanova N."/>
            <person name="Mavromatis K."/>
            <person name="Pati A."/>
            <person name="Mikhailova N."/>
            <person name="Chen A."/>
            <person name="Palaniappan K."/>
            <person name="Land M."/>
            <person name="Hauser L."/>
            <person name="Chang Y.-J."/>
            <person name="Jeffries C.D."/>
            <person name="Chain P."/>
            <person name="Rohde M."/>
            <person name="Goeker M."/>
            <person name="Bristow J."/>
            <person name="Eisen J.A."/>
            <person name="Markowitz V."/>
            <person name="Hugenholtz P."/>
            <person name="Kyrpides N.C."/>
            <person name="Klenk H.-P."/>
            <person name="Lapidus A."/>
        </authorList>
    </citation>
    <scope>NUCLEOTIDE SEQUENCE [LARGE SCALE GENOMIC DNA]</scope>
    <source>
        <strain evidence="3">DSM 15894 / CECT 5975 / LMG 20990 / XIL07</strain>
    </source>
</reference>
<dbReference type="KEGG" id="xce:Xcel_0903"/>